<evidence type="ECO:0000256" key="11">
    <source>
        <dbReference type="ARBA" id="ARBA00023163"/>
    </source>
</evidence>
<protein>
    <recommendedName>
        <fullName evidence="12 13">DNA primase</fullName>
        <ecNumber evidence="12">2.7.7.101</ecNumber>
    </recommendedName>
</protein>
<evidence type="ECO:0000256" key="12">
    <source>
        <dbReference type="HAMAP-Rule" id="MF_00974"/>
    </source>
</evidence>
<dbReference type="GO" id="GO:0008270">
    <property type="term" value="F:zinc ion binding"/>
    <property type="evidence" value="ECO:0007669"/>
    <property type="project" value="UniProtKB-UniRule"/>
</dbReference>
<keyword evidence="3 12" id="KW-0808">Transferase</keyword>
<dbReference type="PIRSF" id="PIRSF002811">
    <property type="entry name" value="DnaG"/>
    <property type="match status" value="1"/>
</dbReference>
<dbReference type="SUPFAM" id="SSF56731">
    <property type="entry name" value="DNA primase core"/>
    <property type="match status" value="1"/>
</dbReference>
<dbReference type="Pfam" id="PF01807">
    <property type="entry name" value="Zn_ribbon_DnaG"/>
    <property type="match status" value="1"/>
</dbReference>
<dbReference type="GO" id="GO:0000428">
    <property type="term" value="C:DNA-directed RNA polymerase complex"/>
    <property type="evidence" value="ECO:0007669"/>
    <property type="project" value="UniProtKB-KW"/>
</dbReference>
<evidence type="ECO:0000256" key="14">
    <source>
        <dbReference type="PIRSR" id="PIRSR002811-1"/>
    </source>
</evidence>
<dbReference type="PROSITE" id="PS50880">
    <property type="entry name" value="TOPRIM"/>
    <property type="match status" value="1"/>
</dbReference>
<dbReference type="InterPro" id="IPR013264">
    <property type="entry name" value="DNAG_N"/>
</dbReference>
<dbReference type="EC" id="2.7.7.101" evidence="12"/>
<keyword evidence="10 12" id="KW-0238">DNA-binding</keyword>
<dbReference type="HAMAP" id="MF_00974">
    <property type="entry name" value="DNA_primase_DnaG"/>
    <property type="match status" value="1"/>
</dbReference>
<evidence type="ECO:0000256" key="6">
    <source>
        <dbReference type="ARBA" id="ARBA00022723"/>
    </source>
</evidence>
<evidence type="ECO:0000256" key="1">
    <source>
        <dbReference type="ARBA" id="ARBA00022478"/>
    </source>
</evidence>
<dbReference type="SMART" id="SM00400">
    <property type="entry name" value="ZnF_CHCC"/>
    <property type="match status" value="1"/>
</dbReference>
<dbReference type="RefSeq" id="WP_052835182.1">
    <property type="nucleotide sequence ID" value="NZ_CDRZ01000017.1"/>
</dbReference>
<dbReference type="InterPro" id="IPR036977">
    <property type="entry name" value="DNA_primase_Znf_CHC2"/>
</dbReference>
<evidence type="ECO:0000256" key="8">
    <source>
        <dbReference type="ARBA" id="ARBA00022833"/>
    </source>
</evidence>
<evidence type="ECO:0000256" key="9">
    <source>
        <dbReference type="ARBA" id="ARBA00022842"/>
    </source>
</evidence>
<evidence type="ECO:0000313" key="18">
    <source>
        <dbReference type="Proteomes" id="UP000046155"/>
    </source>
</evidence>
<dbReference type="InterPro" id="IPR037068">
    <property type="entry name" value="DNA_primase_core_N_sf"/>
</dbReference>
<dbReference type="CDD" id="cd03364">
    <property type="entry name" value="TOPRIM_DnaG_primases"/>
    <property type="match status" value="1"/>
</dbReference>
<dbReference type="PANTHER" id="PTHR30313">
    <property type="entry name" value="DNA PRIMASE"/>
    <property type="match status" value="1"/>
</dbReference>
<dbReference type="GO" id="GO:0006269">
    <property type="term" value="P:DNA replication, synthesis of primer"/>
    <property type="evidence" value="ECO:0007669"/>
    <property type="project" value="UniProtKB-UniRule"/>
</dbReference>
<comment type="similarity">
    <text evidence="12 13">Belongs to the DnaG primase family.</text>
</comment>
<evidence type="ECO:0000259" key="16">
    <source>
        <dbReference type="PROSITE" id="PS50880"/>
    </source>
</evidence>
<dbReference type="PANTHER" id="PTHR30313:SF2">
    <property type="entry name" value="DNA PRIMASE"/>
    <property type="match status" value="1"/>
</dbReference>
<dbReference type="InterPro" id="IPR019475">
    <property type="entry name" value="DNA_primase_DnaB-bd"/>
</dbReference>
<dbReference type="FunFam" id="3.40.1360.10:FF:000002">
    <property type="entry name" value="DNA primase"/>
    <property type="match status" value="1"/>
</dbReference>
<keyword evidence="9" id="KW-0460">Magnesium</keyword>
<comment type="domain">
    <text evidence="12">Contains an N-terminal zinc-binding domain, a central core domain that contains the primase activity, and a C-terminal DnaB-binding domain.</text>
</comment>
<evidence type="ECO:0000256" key="2">
    <source>
        <dbReference type="ARBA" id="ARBA00022515"/>
    </source>
</evidence>
<dbReference type="InterPro" id="IPR006295">
    <property type="entry name" value="DNA_primase_DnaG"/>
</dbReference>
<evidence type="ECO:0000256" key="5">
    <source>
        <dbReference type="ARBA" id="ARBA00022705"/>
    </source>
</evidence>
<comment type="catalytic activity">
    <reaction evidence="12">
        <text>ssDNA + n NTP = ssDNA/pppN(pN)n-1 hybrid + (n-1) diphosphate.</text>
        <dbReference type="EC" id="2.7.7.101"/>
    </reaction>
</comment>
<dbReference type="AlphaFoldDB" id="A0A0B7MHW3"/>
<dbReference type="GO" id="GO:0003899">
    <property type="term" value="F:DNA-directed RNA polymerase activity"/>
    <property type="evidence" value="ECO:0007669"/>
    <property type="project" value="UniProtKB-UniRule"/>
</dbReference>
<dbReference type="InterPro" id="IPR034151">
    <property type="entry name" value="TOPRIM_DnaG_bac"/>
</dbReference>
<evidence type="ECO:0000256" key="7">
    <source>
        <dbReference type="ARBA" id="ARBA00022771"/>
    </source>
</evidence>
<dbReference type="InterPro" id="IPR050219">
    <property type="entry name" value="DnaG_primase"/>
</dbReference>
<keyword evidence="5 12" id="KW-0235">DNA replication</keyword>
<dbReference type="Gene3D" id="3.40.1360.10">
    <property type="match status" value="1"/>
</dbReference>
<keyword evidence="7 12" id="KW-0863">Zinc-finger</keyword>
<dbReference type="Proteomes" id="UP000046155">
    <property type="component" value="Unassembled WGS sequence"/>
</dbReference>
<dbReference type="Gene3D" id="3.90.580.10">
    <property type="entry name" value="Zinc finger, CHC2-type domain"/>
    <property type="match status" value="1"/>
</dbReference>
<sequence length="630" mass="71772">MGPIPEEFLDSVRSGVDIVELISEYVPLKRSGQNYMGLCPFHREKTPSFSVSPAKQIFYCFGCGAGGNVFSFLMKMENLPFLDAVEILADRLGLDVPRSPRSREKHERKERFYELNAHAAEYYHRILVYGAKAESARGYLMGRGVNRSSWEKFLLGFAPDAGGGLLKYLTGKGFSLQEIRQSGQFSERYGTLQELFRGRIIFPICDARGRCLGFGGRALGDEEPKYLNSPESPVFNKSRNLYGLHLAIPAVRDQKKIIVVEGYLDCITAQEYGFRNTVAALGTAFTRDQSRLLLRYTKDVVLAFDEDAAGSAATMRGAGFLQELGAQVSILNLPEATDPDDFLRAHGKEAFASALENRTTGYFEFRLEQLLRQYDPEDVVERAEIARELVEEIAKIPNYVVREGFIQMAAQKMHTSEEAISLELSRYLKKQSKWEDKSDKNRYNMEQGKQTFEKRRIPASEVARRGLFRFMCQDRTLLERVQEELGEEAVFTGKLKDYHQLFTKPDWSSPAELIEVAADNQDELAGLLMSGEEIHLDKVQKEQLVEDYIWTLKKEQLSQLIDAKQATLRKCEKNGDQEGIRGLLAEIHVLYEELEQLKKSRQQGYNLMHYERGDSNERRTIKHGCSKSLN</sequence>
<gene>
    <name evidence="12" type="primary">dnaG</name>
    <name evidence="17" type="ORF">SSCH_1130004</name>
</gene>
<feature type="zinc finger region" description="CHC2-type" evidence="12 14">
    <location>
        <begin position="39"/>
        <end position="63"/>
    </location>
</feature>
<feature type="coiled-coil region" evidence="15">
    <location>
        <begin position="554"/>
        <end position="600"/>
    </location>
</feature>
<keyword evidence="11 12" id="KW-0804">Transcription</keyword>
<dbReference type="NCBIfam" id="TIGR01391">
    <property type="entry name" value="dnaG"/>
    <property type="match status" value="1"/>
</dbReference>
<dbReference type="Gene3D" id="3.90.980.10">
    <property type="entry name" value="DNA primase, catalytic core, N-terminal domain"/>
    <property type="match status" value="1"/>
</dbReference>
<dbReference type="SUPFAM" id="SSF57783">
    <property type="entry name" value="Zinc beta-ribbon"/>
    <property type="match status" value="1"/>
</dbReference>
<proteinExistence type="inferred from homology"/>
<dbReference type="Pfam" id="PF13155">
    <property type="entry name" value="Toprim_2"/>
    <property type="match status" value="1"/>
</dbReference>
<dbReference type="Gene3D" id="1.10.860.10">
    <property type="entry name" value="DNAb Helicase, Chain A"/>
    <property type="match status" value="1"/>
</dbReference>
<comment type="cofactor">
    <cofactor evidence="12 13 14">
        <name>Zn(2+)</name>
        <dbReference type="ChEBI" id="CHEBI:29105"/>
    </cofactor>
    <text evidence="12 13 14">Binds 1 zinc ion per monomer.</text>
</comment>
<dbReference type="Pfam" id="PF10410">
    <property type="entry name" value="DnaB_bind"/>
    <property type="match status" value="1"/>
</dbReference>
<keyword evidence="2 12" id="KW-0639">Primosome</keyword>
<reference evidence="18" key="1">
    <citation type="submission" date="2015-01" db="EMBL/GenBank/DDBJ databases">
        <authorList>
            <person name="Manzoor Shahid"/>
            <person name="Zubair Saima"/>
        </authorList>
    </citation>
    <scope>NUCLEOTIDE SEQUENCE [LARGE SCALE GENOMIC DNA]</scope>
    <source>
        <strain evidence="18">Sp3</strain>
    </source>
</reference>
<evidence type="ECO:0000256" key="13">
    <source>
        <dbReference type="PIRNR" id="PIRNR002811"/>
    </source>
</evidence>
<organism evidence="17 18">
    <name type="scientific">Syntrophaceticus schinkii</name>
    <dbReference type="NCBI Taxonomy" id="499207"/>
    <lineage>
        <taxon>Bacteria</taxon>
        <taxon>Bacillati</taxon>
        <taxon>Bacillota</taxon>
        <taxon>Clostridia</taxon>
        <taxon>Thermoanaerobacterales</taxon>
        <taxon>Thermoanaerobacterales Family III. Incertae Sedis</taxon>
        <taxon>Syntrophaceticus</taxon>
    </lineage>
</organism>
<dbReference type="Pfam" id="PF08275">
    <property type="entry name" value="DNAG_N"/>
    <property type="match status" value="1"/>
</dbReference>
<keyword evidence="15" id="KW-0175">Coiled coil</keyword>
<comment type="function">
    <text evidence="12 13">RNA polymerase that catalyzes the synthesis of short RNA molecules used as primers for DNA polymerase during DNA replication.</text>
</comment>
<evidence type="ECO:0000256" key="15">
    <source>
        <dbReference type="SAM" id="Coils"/>
    </source>
</evidence>
<dbReference type="OrthoDB" id="9803773at2"/>
<evidence type="ECO:0000256" key="4">
    <source>
        <dbReference type="ARBA" id="ARBA00022695"/>
    </source>
</evidence>
<dbReference type="InterPro" id="IPR002694">
    <property type="entry name" value="Znf_CHC2"/>
</dbReference>
<feature type="domain" description="Toprim" evidence="16">
    <location>
        <begin position="255"/>
        <end position="336"/>
    </location>
</feature>
<evidence type="ECO:0000313" key="17">
    <source>
        <dbReference type="EMBL" id="CEO87576.1"/>
    </source>
</evidence>
<keyword evidence="6 12" id="KW-0479">Metal-binding</keyword>
<comment type="subunit">
    <text evidence="12">Monomer. Interacts with DnaB.</text>
</comment>
<keyword evidence="18" id="KW-1185">Reference proteome</keyword>
<dbReference type="InterPro" id="IPR006171">
    <property type="entry name" value="TOPRIM_dom"/>
</dbReference>
<evidence type="ECO:0000256" key="10">
    <source>
        <dbReference type="ARBA" id="ARBA00023125"/>
    </source>
</evidence>
<dbReference type="InterPro" id="IPR030846">
    <property type="entry name" value="DnaG_bac"/>
</dbReference>
<keyword evidence="4 12" id="KW-0548">Nucleotidyltransferase</keyword>
<dbReference type="GO" id="GO:0003677">
    <property type="term" value="F:DNA binding"/>
    <property type="evidence" value="ECO:0007669"/>
    <property type="project" value="UniProtKB-KW"/>
</dbReference>
<dbReference type="InterPro" id="IPR016136">
    <property type="entry name" value="DNA_helicase_N/primase_C"/>
</dbReference>
<keyword evidence="1 12" id="KW-0240">DNA-directed RNA polymerase</keyword>
<evidence type="ECO:0000256" key="3">
    <source>
        <dbReference type="ARBA" id="ARBA00022679"/>
    </source>
</evidence>
<accession>A0A0B7MHW3</accession>
<dbReference type="SMART" id="SM00493">
    <property type="entry name" value="TOPRIM"/>
    <property type="match status" value="1"/>
</dbReference>
<dbReference type="GO" id="GO:1990077">
    <property type="term" value="C:primosome complex"/>
    <property type="evidence" value="ECO:0007669"/>
    <property type="project" value="UniProtKB-KW"/>
</dbReference>
<dbReference type="GO" id="GO:0005737">
    <property type="term" value="C:cytoplasm"/>
    <property type="evidence" value="ECO:0007669"/>
    <property type="project" value="TreeGrafter"/>
</dbReference>
<dbReference type="FunFam" id="3.90.580.10:FF:000001">
    <property type="entry name" value="DNA primase"/>
    <property type="match status" value="1"/>
</dbReference>
<keyword evidence="8 12" id="KW-0862">Zinc</keyword>
<dbReference type="EMBL" id="CDRZ01000017">
    <property type="protein sequence ID" value="CEO87576.1"/>
    <property type="molecule type" value="Genomic_DNA"/>
</dbReference>
<name>A0A0B7MHW3_9FIRM</name>